<gene>
    <name evidence="6" type="ORF">MSG_04644</name>
</gene>
<dbReference type="PANTHER" id="PTHR35007">
    <property type="entry name" value="INTEGRAL MEMBRANE PROTEIN-RELATED"/>
    <property type="match status" value="1"/>
</dbReference>
<keyword evidence="5" id="KW-0472">Membrane</keyword>
<protein>
    <submittedName>
        <fullName evidence="6">Uncharacterized protein</fullName>
    </submittedName>
</protein>
<evidence type="ECO:0000313" key="7">
    <source>
        <dbReference type="Proteomes" id="UP000217736"/>
    </source>
</evidence>
<accession>A0A1Z4EP32</accession>
<dbReference type="OrthoDB" id="3712305at2"/>
<evidence type="ECO:0000256" key="1">
    <source>
        <dbReference type="ARBA" id="ARBA00004651"/>
    </source>
</evidence>
<dbReference type="EMBL" id="AP018164">
    <property type="protein sequence ID" value="BAX94757.1"/>
    <property type="molecule type" value="Genomic_DNA"/>
</dbReference>
<evidence type="ECO:0000313" key="6">
    <source>
        <dbReference type="EMBL" id="BAX94757.1"/>
    </source>
</evidence>
<evidence type="ECO:0000256" key="4">
    <source>
        <dbReference type="ARBA" id="ARBA00022989"/>
    </source>
</evidence>
<dbReference type="InterPro" id="IPR018076">
    <property type="entry name" value="T2SS_GspF_dom"/>
</dbReference>
<evidence type="ECO:0000256" key="5">
    <source>
        <dbReference type="ARBA" id="ARBA00023136"/>
    </source>
</evidence>
<keyword evidence="3" id="KW-0812">Transmembrane</keyword>
<dbReference type="Proteomes" id="UP000217736">
    <property type="component" value="Chromosome"/>
</dbReference>
<dbReference type="GO" id="GO:0005886">
    <property type="term" value="C:plasma membrane"/>
    <property type="evidence" value="ECO:0007669"/>
    <property type="project" value="UniProtKB-SubCell"/>
</dbReference>
<organism evidence="6 7">
    <name type="scientific">Mycobacterium shigaense</name>
    <dbReference type="NCBI Taxonomy" id="722731"/>
    <lineage>
        <taxon>Bacteria</taxon>
        <taxon>Bacillati</taxon>
        <taxon>Actinomycetota</taxon>
        <taxon>Actinomycetes</taxon>
        <taxon>Mycobacteriales</taxon>
        <taxon>Mycobacteriaceae</taxon>
        <taxon>Mycobacterium</taxon>
        <taxon>Mycobacterium simiae complex</taxon>
    </lineage>
</organism>
<dbReference type="PANTHER" id="PTHR35007:SF4">
    <property type="entry name" value="CONSERVED TRANSMEMBRANE PROTEIN-RELATED"/>
    <property type="match status" value="1"/>
</dbReference>
<evidence type="ECO:0000256" key="3">
    <source>
        <dbReference type="ARBA" id="ARBA00022692"/>
    </source>
</evidence>
<dbReference type="KEGG" id="mshg:MSG_04644"/>
<keyword evidence="2" id="KW-1003">Cell membrane</keyword>
<comment type="subcellular location">
    <subcellularLocation>
        <location evidence="1">Cell membrane</location>
        <topology evidence="1">Multi-pass membrane protein</topology>
    </subcellularLocation>
</comment>
<dbReference type="RefSeq" id="WP_096443326.1">
    <property type="nucleotide sequence ID" value="NZ_AP018164.1"/>
</dbReference>
<keyword evidence="4" id="KW-1133">Transmembrane helix</keyword>
<sequence length="268" mass="27753">MTAAIGGALALTLALLIFPVSPRRRLAAAGPHRRRREVGRRGSVWLTAGVALVAVVLLSLPTALALVAVVATVYSRYRRRRRMRRAGDEGRSLEAALDVLVGELRVGAHPVRALEVAAGETNGGVGKSLRAVAARAELGADVTAGLRSAAHSSALPAHWDRLAVCWQLASGHGLAIATLMRAAQRDIAERQRFSARVVSGMAGARATAAILAGLPVLGVLLGQLIGARPLSFLLSGQAGGWLLLGGTTLACAGLLWSDRITERAGAGT</sequence>
<dbReference type="AlphaFoldDB" id="A0A1Z4EP32"/>
<evidence type="ECO:0000256" key="2">
    <source>
        <dbReference type="ARBA" id="ARBA00022475"/>
    </source>
</evidence>
<dbReference type="Pfam" id="PF00482">
    <property type="entry name" value="T2SSF"/>
    <property type="match status" value="1"/>
</dbReference>
<keyword evidence="7" id="KW-1185">Reference proteome</keyword>
<name>A0A1Z4EP32_9MYCO</name>
<reference evidence="7" key="1">
    <citation type="submission" date="2017-06" db="EMBL/GenBank/DDBJ databases">
        <title>Complete Genome Sequence of Mycobacterium shigaense.</title>
        <authorList>
            <person name="Fukano H."/>
            <person name="Yoshida M."/>
            <person name="Kazumi Y."/>
            <person name="Ogura Y."/>
            <person name="Mitarai S."/>
            <person name="Hayashi T."/>
            <person name="Hoshino Y."/>
        </authorList>
    </citation>
    <scope>NUCLEOTIDE SEQUENCE [LARGE SCALE GENOMIC DNA]</scope>
    <source>
        <strain evidence="7">UN-152</strain>
    </source>
</reference>
<proteinExistence type="predicted"/>